<comment type="caution">
    <text evidence="7">The sequence shown here is derived from an EMBL/GenBank/DDBJ whole genome shotgun (WGS) entry which is preliminary data.</text>
</comment>
<dbReference type="SUPFAM" id="SSF57756">
    <property type="entry name" value="Retrovirus zinc finger-like domains"/>
    <property type="match status" value="1"/>
</dbReference>
<keyword evidence="5" id="KW-0863">Zinc-finger</keyword>
<keyword evidence="3" id="KW-0540">Nuclease</keyword>
<dbReference type="InterPro" id="IPR043502">
    <property type="entry name" value="DNA/RNA_pol_sf"/>
</dbReference>
<dbReference type="Pfam" id="PF13650">
    <property type="entry name" value="Asp_protease_2"/>
    <property type="match status" value="1"/>
</dbReference>
<evidence type="ECO:0000256" key="5">
    <source>
        <dbReference type="PROSITE-ProRule" id="PRU00047"/>
    </source>
</evidence>
<organism evidence="7 8">
    <name type="scientific">Trichinella papuae</name>
    <dbReference type="NCBI Taxonomy" id="268474"/>
    <lineage>
        <taxon>Eukaryota</taxon>
        <taxon>Metazoa</taxon>
        <taxon>Ecdysozoa</taxon>
        <taxon>Nematoda</taxon>
        <taxon>Enoplea</taxon>
        <taxon>Dorylaimia</taxon>
        <taxon>Trichinellida</taxon>
        <taxon>Trichinellidae</taxon>
        <taxon>Trichinella</taxon>
    </lineage>
</organism>
<keyword evidence="4" id="KW-0255">Endonuclease</keyword>
<dbReference type="CDD" id="cd01647">
    <property type="entry name" value="RT_LTR"/>
    <property type="match status" value="1"/>
</dbReference>
<dbReference type="GO" id="GO:0019899">
    <property type="term" value="F:enzyme binding"/>
    <property type="evidence" value="ECO:0007669"/>
    <property type="project" value="UniProtKB-ARBA"/>
</dbReference>
<dbReference type="GO" id="GO:0004519">
    <property type="term" value="F:endonuclease activity"/>
    <property type="evidence" value="ECO:0007669"/>
    <property type="project" value="UniProtKB-KW"/>
</dbReference>
<keyword evidence="5" id="KW-0862">Zinc</keyword>
<accession>A0A0V1MU62</accession>
<name>A0A0V1MU62_9BILA</name>
<keyword evidence="5" id="KW-0479">Metal-binding</keyword>
<dbReference type="Gene3D" id="4.10.60.10">
    <property type="entry name" value="Zinc finger, CCHC-type"/>
    <property type="match status" value="1"/>
</dbReference>
<sequence>MIRDAFINNMSSNEIRTRLLEHNVISLQEAVNKAMTLNSAKEKAELYTKSDLIINSVIAVDPGTEITNTSAALKQECYFCGKQRNPRVNCPERNTTCNNCGKVGHFAKVCKSASKRTACVSVMSLIISSSSPTTTELKNAIVEAKPNGTNISALIDNGSSLCFIDERLYKTLELKLLSADGKLLMASTSFQSRLTGYAIADIELHGFHYSNSKLHVIPNACTDVIIRQDILQLHFNLTNSFGGPKAPLTICGLALAKIHAPSLFVNLSKNCKPVAVKSRRYSVAEAKFINNEVRLLLAENIIEESCSPWRAQTLVVTSDNHKKRMVIDYSQTINRLTLLDAYPLPKINDMVQAISKYRFFSTVNLKSAYCQIPINARDKLYTAFEAGGRLYQFKRIPFGVSKESWIHP</sequence>
<dbReference type="CDD" id="cd00303">
    <property type="entry name" value="retropepsin_like"/>
    <property type="match status" value="1"/>
</dbReference>
<evidence type="ECO:0000256" key="4">
    <source>
        <dbReference type="ARBA" id="ARBA00022759"/>
    </source>
</evidence>
<dbReference type="InterPro" id="IPR036875">
    <property type="entry name" value="Znf_CCHC_sf"/>
</dbReference>
<dbReference type="GO" id="GO:0003676">
    <property type="term" value="F:nucleic acid binding"/>
    <property type="evidence" value="ECO:0007669"/>
    <property type="project" value="InterPro"/>
</dbReference>
<dbReference type="AlphaFoldDB" id="A0A0V1MU62"/>
<dbReference type="PANTHER" id="PTHR37984">
    <property type="entry name" value="PROTEIN CBG26694"/>
    <property type="match status" value="1"/>
</dbReference>
<feature type="domain" description="CCHC-type" evidence="6">
    <location>
        <begin position="97"/>
        <end position="112"/>
    </location>
</feature>
<evidence type="ECO:0000256" key="1">
    <source>
        <dbReference type="ARBA" id="ARBA00022679"/>
    </source>
</evidence>
<evidence type="ECO:0000259" key="6">
    <source>
        <dbReference type="PROSITE" id="PS50158"/>
    </source>
</evidence>
<proteinExistence type="predicted"/>
<evidence type="ECO:0000256" key="2">
    <source>
        <dbReference type="ARBA" id="ARBA00022695"/>
    </source>
</evidence>
<dbReference type="Proteomes" id="UP000054843">
    <property type="component" value="Unassembled WGS sequence"/>
</dbReference>
<gene>
    <name evidence="7" type="primary">pol</name>
    <name evidence="7" type="ORF">T10_9592</name>
</gene>
<dbReference type="InterPro" id="IPR050951">
    <property type="entry name" value="Retrovirus_Pol_polyprotein"/>
</dbReference>
<dbReference type="InterPro" id="IPR001878">
    <property type="entry name" value="Znf_CCHC"/>
</dbReference>
<dbReference type="SUPFAM" id="SSF56672">
    <property type="entry name" value="DNA/RNA polymerases"/>
    <property type="match status" value="1"/>
</dbReference>
<evidence type="ECO:0000313" key="8">
    <source>
        <dbReference type="Proteomes" id="UP000054843"/>
    </source>
</evidence>
<dbReference type="InterPro" id="IPR021109">
    <property type="entry name" value="Peptidase_aspartic_dom_sf"/>
</dbReference>
<protein>
    <submittedName>
        <fullName evidence="7">Retrovirus-related Pol polyprotein from transposon gypsy</fullName>
    </submittedName>
</protein>
<dbReference type="PANTHER" id="PTHR37984:SF5">
    <property type="entry name" value="PROTEIN NYNRIN-LIKE"/>
    <property type="match status" value="1"/>
</dbReference>
<dbReference type="STRING" id="268474.A0A0V1MU62"/>
<dbReference type="SUPFAM" id="SSF50630">
    <property type="entry name" value="Acid proteases"/>
    <property type="match status" value="1"/>
</dbReference>
<keyword evidence="1" id="KW-0808">Transferase</keyword>
<keyword evidence="2" id="KW-0548">Nucleotidyltransferase</keyword>
<dbReference type="InterPro" id="IPR043128">
    <property type="entry name" value="Rev_trsase/Diguanyl_cyclase"/>
</dbReference>
<reference evidence="7 8" key="1">
    <citation type="submission" date="2015-01" db="EMBL/GenBank/DDBJ databases">
        <title>Evolution of Trichinella species and genotypes.</title>
        <authorList>
            <person name="Korhonen P.K."/>
            <person name="Edoardo P."/>
            <person name="Giuseppe L.R."/>
            <person name="Gasser R.B."/>
        </authorList>
    </citation>
    <scope>NUCLEOTIDE SEQUENCE [LARGE SCALE GENOMIC DNA]</scope>
    <source>
        <strain evidence="7">ISS1980</strain>
    </source>
</reference>
<dbReference type="GO" id="GO:0016779">
    <property type="term" value="F:nucleotidyltransferase activity"/>
    <property type="evidence" value="ECO:0007669"/>
    <property type="project" value="UniProtKB-KW"/>
</dbReference>
<keyword evidence="4" id="KW-0378">Hydrolase</keyword>
<dbReference type="SMART" id="SM00343">
    <property type="entry name" value="ZnF_C2HC"/>
    <property type="match status" value="2"/>
</dbReference>
<evidence type="ECO:0000256" key="3">
    <source>
        <dbReference type="ARBA" id="ARBA00022722"/>
    </source>
</evidence>
<dbReference type="EMBL" id="JYDO01000041">
    <property type="protein sequence ID" value="KRZ75194.1"/>
    <property type="molecule type" value="Genomic_DNA"/>
</dbReference>
<dbReference type="Gene3D" id="2.40.70.10">
    <property type="entry name" value="Acid Proteases"/>
    <property type="match status" value="1"/>
</dbReference>
<dbReference type="Gene3D" id="3.30.70.270">
    <property type="match status" value="1"/>
</dbReference>
<dbReference type="GO" id="GO:0008270">
    <property type="term" value="F:zinc ion binding"/>
    <property type="evidence" value="ECO:0007669"/>
    <property type="project" value="UniProtKB-KW"/>
</dbReference>
<evidence type="ECO:0000313" key="7">
    <source>
        <dbReference type="EMBL" id="KRZ75194.1"/>
    </source>
</evidence>
<keyword evidence="8" id="KW-1185">Reference proteome</keyword>
<dbReference type="PROSITE" id="PS50158">
    <property type="entry name" value="ZF_CCHC"/>
    <property type="match status" value="1"/>
</dbReference>
<dbReference type="Gene3D" id="3.10.10.10">
    <property type="entry name" value="HIV Type 1 Reverse Transcriptase, subunit A, domain 1"/>
    <property type="match status" value="1"/>
</dbReference>